<dbReference type="Proteomes" id="UP001196870">
    <property type="component" value="Unassembled WGS sequence"/>
</dbReference>
<evidence type="ECO:0000256" key="1">
    <source>
        <dbReference type="SAM" id="Phobius"/>
    </source>
</evidence>
<reference evidence="3" key="1">
    <citation type="journal article" date="2021" name="Syst. Appl. Microbiol.">
        <title>Roseomonas hellenica sp. nov., isolated from roots of wild-growing Alkanna tinctoria.</title>
        <authorList>
            <person name="Rat A."/>
            <person name="Naranjo H.D."/>
            <person name="Lebbe L."/>
            <person name="Cnockaert M."/>
            <person name="Krigas N."/>
            <person name="Grigoriadou K."/>
            <person name="Maloupa E."/>
            <person name="Willems A."/>
        </authorList>
    </citation>
    <scope>NUCLEOTIDE SEQUENCE [LARGE SCALE GENOMIC DNA]</scope>
    <source>
        <strain evidence="3">LMG 31523</strain>
    </source>
</reference>
<organism evidence="2 3">
    <name type="scientific">Plastoroseomonas hellenica</name>
    <dbReference type="NCBI Taxonomy" id="2687306"/>
    <lineage>
        <taxon>Bacteria</taxon>
        <taxon>Pseudomonadati</taxon>
        <taxon>Pseudomonadota</taxon>
        <taxon>Alphaproteobacteria</taxon>
        <taxon>Acetobacterales</taxon>
        <taxon>Acetobacteraceae</taxon>
        <taxon>Plastoroseomonas</taxon>
    </lineage>
</organism>
<keyword evidence="1" id="KW-0812">Transmembrane</keyword>
<accession>A0ABS5F8V5</accession>
<comment type="caution">
    <text evidence="2">The sequence shown here is derived from an EMBL/GenBank/DDBJ whole genome shotgun (WGS) entry which is preliminary data.</text>
</comment>
<dbReference type="GO" id="GO:0016740">
    <property type="term" value="F:transferase activity"/>
    <property type="evidence" value="ECO:0007669"/>
    <property type="project" value="UniProtKB-KW"/>
</dbReference>
<evidence type="ECO:0000313" key="3">
    <source>
        <dbReference type="Proteomes" id="UP001196870"/>
    </source>
</evidence>
<keyword evidence="3" id="KW-1185">Reference proteome</keyword>
<feature type="transmembrane region" description="Helical" evidence="1">
    <location>
        <begin position="108"/>
        <end position="126"/>
    </location>
</feature>
<dbReference type="InterPro" id="IPR014550">
    <property type="entry name" value="UCP028704_OpgC"/>
</dbReference>
<keyword evidence="1" id="KW-0472">Membrane</keyword>
<feature type="transmembrane region" description="Helical" evidence="1">
    <location>
        <begin position="165"/>
        <end position="184"/>
    </location>
</feature>
<dbReference type="RefSeq" id="WP_211857398.1">
    <property type="nucleotide sequence ID" value="NZ_JAAGBB010000077.1"/>
</dbReference>
<gene>
    <name evidence="2" type="primary">opgC</name>
    <name evidence="2" type="ORF">GXW71_31830</name>
</gene>
<feature type="transmembrane region" description="Helical" evidence="1">
    <location>
        <begin position="39"/>
        <end position="59"/>
    </location>
</feature>
<dbReference type="PIRSF" id="PIRSF028704">
    <property type="entry name" value="UPC028704"/>
    <property type="match status" value="1"/>
</dbReference>
<dbReference type="PANTHER" id="PTHR38592:SF3">
    <property type="entry name" value="BLL4819 PROTEIN"/>
    <property type="match status" value="1"/>
</dbReference>
<feature type="transmembrane region" description="Helical" evidence="1">
    <location>
        <begin position="191"/>
        <end position="209"/>
    </location>
</feature>
<feature type="transmembrane region" description="Helical" evidence="1">
    <location>
        <begin position="250"/>
        <end position="267"/>
    </location>
</feature>
<feature type="transmembrane region" description="Helical" evidence="1">
    <location>
        <begin position="71"/>
        <end position="88"/>
    </location>
</feature>
<evidence type="ECO:0000313" key="2">
    <source>
        <dbReference type="EMBL" id="MBR0668982.1"/>
    </source>
</evidence>
<feature type="transmembrane region" description="Helical" evidence="1">
    <location>
        <begin position="221"/>
        <end position="238"/>
    </location>
</feature>
<keyword evidence="1" id="KW-1133">Transmembrane helix</keyword>
<dbReference type="Pfam" id="PF10129">
    <property type="entry name" value="OpgC_C"/>
    <property type="match status" value="1"/>
</dbReference>
<proteinExistence type="predicted"/>
<dbReference type="EMBL" id="JAAGBB010000077">
    <property type="protein sequence ID" value="MBR0668982.1"/>
    <property type="molecule type" value="Genomic_DNA"/>
</dbReference>
<feature type="transmembrane region" description="Helical" evidence="1">
    <location>
        <begin position="328"/>
        <end position="347"/>
    </location>
</feature>
<keyword evidence="2" id="KW-0808">Transferase</keyword>
<feature type="transmembrane region" description="Helical" evidence="1">
    <location>
        <begin position="287"/>
        <end position="307"/>
    </location>
</feature>
<feature type="transmembrane region" description="Helical" evidence="1">
    <location>
        <begin position="353"/>
        <end position="373"/>
    </location>
</feature>
<sequence>MSASDDRSAEWREGLNRPHQTKATLIRPPRDLRLDILRGWMQVSIFVAHCAGSVMAWGIHAAWGVSDSSEQFVLLSGLLLGSVFTLKAARSGVATARADILTRTVRLWRTHLLVFLLMAAFILGLERTLDVSGEALRLGWGFLFEMPRLAIPAAAAMLYQPAEMGILPVFVACMALLAPFLWLVERIGAWALLPSLLLYGAAQLGWAATPGIASGIAFDPLAWQLIFMIGAFAGRRGLLTGRAAPRHPALIALAALALAAGLWARMIDEGVIAGPAWAALAVQGKEVLAPARLLHALALAYLCAVLIPREAPWMRNVIGHALALIGRHSLQVFCVGLFLSEAVSVLLRRFADQAAWIDPVLVLSGAVAMALFAQWLEARRPPVASALRAG</sequence>
<protein>
    <submittedName>
        <fullName evidence="2">Succinyl transferase OpgC</fullName>
    </submittedName>
</protein>
<dbReference type="PANTHER" id="PTHR38592">
    <property type="entry name" value="BLL4819 PROTEIN"/>
    <property type="match status" value="1"/>
</dbReference>
<name>A0ABS5F8V5_9PROT</name>